<name>A0A193C6S3_AMYOR</name>
<dbReference type="STRING" id="31958.SD37_34150"/>
<sequence>METAVRKSIVEDQVMVAAPAELVRQLICDVTSWPQWYRPAVHAEFLEPDLIQHWMLVDDHSVQTWRERRRLSDDGTQVFAVREVGGAPDVTTWTVEEQPYGKTALRVRAEVSAGSREADEAIADGCREFLDAVRDRAERAEELDRLVISFEDPLFVSGGLEDCYDYLFEADKWPERVPHVLALDLEQPSPTVQFFDMDTRSADGSEHTTRSVRICLSGNKIVYKQIKPPATMDAHTGHWTFTETPEGILLGARHTCTIRPEGLHLLGEGTTVEGARRYLRKVLSANSMGNLRLTKEYAEERAK</sequence>
<dbReference type="SUPFAM" id="SSF55961">
    <property type="entry name" value="Bet v1-like"/>
    <property type="match status" value="2"/>
</dbReference>
<dbReference type="AlphaFoldDB" id="A0A193C6S3"/>
<dbReference type="InterPro" id="IPR023393">
    <property type="entry name" value="START-like_dom_sf"/>
</dbReference>
<evidence type="ECO:0008006" key="3">
    <source>
        <dbReference type="Google" id="ProtNLM"/>
    </source>
</evidence>
<dbReference type="CDD" id="cd08861">
    <property type="entry name" value="OtcD1_ARO-CYC_like"/>
    <property type="match status" value="1"/>
</dbReference>
<reference evidence="1 2" key="1">
    <citation type="journal article" date="2015" name="Genome Announc.">
        <title>Draft Genome Sequence of Norvancomycin-Producing Strain Amycolatopsis orientalis CPCC200066.</title>
        <authorList>
            <person name="Lei X."/>
            <person name="Yuan F."/>
            <person name="Shi Y."/>
            <person name="Li X."/>
            <person name="Wang L."/>
            <person name="Hong B."/>
        </authorList>
    </citation>
    <scope>NUCLEOTIDE SEQUENCE [LARGE SCALE GENOMIC DNA]</scope>
    <source>
        <strain evidence="1 2">B-37</strain>
    </source>
</reference>
<dbReference type="Gene3D" id="3.30.530.20">
    <property type="match status" value="2"/>
</dbReference>
<evidence type="ECO:0000313" key="1">
    <source>
        <dbReference type="EMBL" id="ANN20149.1"/>
    </source>
</evidence>
<protein>
    <recommendedName>
        <fullName evidence="3">Aromatase</fullName>
    </recommendedName>
</protein>
<dbReference type="EMBL" id="CP016174">
    <property type="protein sequence ID" value="ANN20149.1"/>
    <property type="molecule type" value="Genomic_DNA"/>
</dbReference>
<proteinExistence type="predicted"/>
<dbReference type="KEGG" id="aori:SD37_34150"/>
<gene>
    <name evidence="1" type="ORF">SD37_34150</name>
</gene>
<keyword evidence="2" id="KW-1185">Reference proteome</keyword>
<evidence type="ECO:0000313" key="2">
    <source>
        <dbReference type="Proteomes" id="UP000093695"/>
    </source>
</evidence>
<organism evidence="1 2">
    <name type="scientific">Amycolatopsis orientalis</name>
    <name type="common">Nocardia orientalis</name>
    <dbReference type="NCBI Taxonomy" id="31958"/>
    <lineage>
        <taxon>Bacteria</taxon>
        <taxon>Bacillati</taxon>
        <taxon>Actinomycetota</taxon>
        <taxon>Actinomycetes</taxon>
        <taxon>Pseudonocardiales</taxon>
        <taxon>Pseudonocardiaceae</taxon>
        <taxon>Amycolatopsis</taxon>
    </lineage>
</organism>
<dbReference type="Proteomes" id="UP000093695">
    <property type="component" value="Chromosome"/>
</dbReference>
<dbReference type="eggNOG" id="COG2867">
    <property type="taxonomic scope" value="Bacteria"/>
</dbReference>
<accession>A0A193C6S3</accession>